<keyword evidence="5" id="KW-0539">Nucleus</keyword>
<dbReference type="GO" id="GO:0000977">
    <property type="term" value="F:RNA polymerase II transcription regulatory region sequence-specific DNA binding"/>
    <property type="evidence" value="ECO:0007669"/>
    <property type="project" value="TreeGrafter"/>
</dbReference>
<evidence type="ECO:0000256" key="5">
    <source>
        <dbReference type="ARBA" id="ARBA00023242"/>
    </source>
</evidence>
<gene>
    <name evidence="7" type="primary">Cic</name>
    <name evidence="7" type="ORF">E2C01_074206</name>
</gene>
<keyword evidence="3" id="KW-0238">DNA-binding</keyword>
<keyword evidence="4" id="KW-0804">Transcription</keyword>
<dbReference type="InterPro" id="IPR052412">
    <property type="entry name" value="CC-Dev_Transcription_Reg"/>
</dbReference>
<evidence type="ECO:0000313" key="8">
    <source>
        <dbReference type="Proteomes" id="UP000324222"/>
    </source>
</evidence>
<evidence type="ECO:0000256" key="4">
    <source>
        <dbReference type="ARBA" id="ARBA00023163"/>
    </source>
</evidence>
<keyword evidence="2" id="KW-0805">Transcription regulation</keyword>
<name>A0A5B7ICQ4_PORTR</name>
<dbReference type="GO" id="GO:0000981">
    <property type="term" value="F:DNA-binding transcription factor activity, RNA polymerase II-specific"/>
    <property type="evidence" value="ECO:0007669"/>
    <property type="project" value="TreeGrafter"/>
</dbReference>
<comment type="caution">
    <text evidence="7">The sequence shown here is derived from an EMBL/GenBank/DDBJ whole genome shotgun (WGS) entry which is preliminary data.</text>
</comment>
<dbReference type="OrthoDB" id="10051111at2759"/>
<evidence type="ECO:0000256" key="1">
    <source>
        <dbReference type="ARBA" id="ARBA00022553"/>
    </source>
</evidence>
<sequence length="147" mass="16209">MTAMRAMRWYGRPVSAIADTPPQLSPDTKMAPPQHPCGETKVSPGASTPSEGDVSSQQTPVPPSPSEKKSFFKKNIEDGMDKVLEEVNFEKKFGALPEFNPDEVQSPGLNASVPSSPRTFISSYRKKRKHSSKSSWLAQFTEEALLR</sequence>
<proteinExistence type="predicted"/>
<feature type="compositionally biased region" description="Polar residues" evidence="6">
    <location>
        <begin position="107"/>
        <end position="118"/>
    </location>
</feature>
<dbReference type="Proteomes" id="UP000324222">
    <property type="component" value="Unassembled WGS sequence"/>
</dbReference>
<dbReference type="EMBL" id="VSRR010051730">
    <property type="protein sequence ID" value="MPC79669.1"/>
    <property type="molecule type" value="Genomic_DNA"/>
</dbReference>
<dbReference type="PANTHER" id="PTHR13059">
    <property type="entry name" value="HMG-BOX TRANSCRIPTION FACTOR BBX"/>
    <property type="match status" value="1"/>
</dbReference>
<keyword evidence="1" id="KW-0597">Phosphoprotein</keyword>
<evidence type="ECO:0000256" key="3">
    <source>
        <dbReference type="ARBA" id="ARBA00023125"/>
    </source>
</evidence>
<feature type="region of interest" description="Disordered" evidence="6">
    <location>
        <begin position="1"/>
        <end position="70"/>
    </location>
</feature>
<evidence type="ECO:0000313" key="7">
    <source>
        <dbReference type="EMBL" id="MPC79669.1"/>
    </source>
</evidence>
<keyword evidence="8" id="KW-1185">Reference proteome</keyword>
<feature type="region of interest" description="Disordered" evidence="6">
    <location>
        <begin position="99"/>
        <end position="118"/>
    </location>
</feature>
<evidence type="ECO:0000256" key="2">
    <source>
        <dbReference type="ARBA" id="ARBA00023015"/>
    </source>
</evidence>
<dbReference type="AlphaFoldDB" id="A0A5B7ICQ4"/>
<organism evidence="7 8">
    <name type="scientific">Portunus trituberculatus</name>
    <name type="common">Swimming crab</name>
    <name type="synonym">Neptunus trituberculatus</name>
    <dbReference type="NCBI Taxonomy" id="210409"/>
    <lineage>
        <taxon>Eukaryota</taxon>
        <taxon>Metazoa</taxon>
        <taxon>Ecdysozoa</taxon>
        <taxon>Arthropoda</taxon>
        <taxon>Crustacea</taxon>
        <taxon>Multicrustacea</taxon>
        <taxon>Malacostraca</taxon>
        <taxon>Eumalacostraca</taxon>
        <taxon>Eucarida</taxon>
        <taxon>Decapoda</taxon>
        <taxon>Pleocyemata</taxon>
        <taxon>Brachyura</taxon>
        <taxon>Eubrachyura</taxon>
        <taxon>Portunoidea</taxon>
        <taxon>Portunidae</taxon>
        <taxon>Portuninae</taxon>
        <taxon>Portunus</taxon>
    </lineage>
</organism>
<protein>
    <submittedName>
        <fullName evidence="7">Protein capicua</fullName>
    </submittedName>
</protein>
<accession>A0A5B7ICQ4</accession>
<dbReference type="PANTHER" id="PTHR13059:SF13">
    <property type="entry name" value="PROTEIN CAPICUA HOMOLOG"/>
    <property type="match status" value="1"/>
</dbReference>
<dbReference type="GO" id="GO:0005634">
    <property type="term" value="C:nucleus"/>
    <property type="evidence" value="ECO:0007669"/>
    <property type="project" value="TreeGrafter"/>
</dbReference>
<reference evidence="7 8" key="1">
    <citation type="submission" date="2019-05" db="EMBL/GenBank/DDBJ databases">
        <title>Another draft genome of Portunus trituberculatus and its Hox gene families provides insights of decapod evolution.</title>
        <authorList>
            <person name="Jeong J.-H."/>
            <person name="Song I."/>
            <person name="Kim S."/>
            <person name="Choi T."/>
            <person name="Kim D."/>
            <person name="Ryu S."/>
            <person name="Kim W."/>
        </authorList>
    </citation>
    <scope>NUCLEOTIDE SEQUENCE [LARGE SCALE GENOMIC DNA]</scope>
    <source>
        <tissue evidence="7">Muscle</tissue>
    </source>
</reference>
<evidence type="ECO:0000256" key="6">
    <source>
        <dbReference type="SAM" id="MobiDB-lite"/>
    </source>
</evidence>